<sequence>MFFSIGRTGYQLLERSPWPLEVAFGVLGLTSSAVMFFHSEMGDMVPLLMGLSFLTLLHGVVRWWMDMVFESTFKGQYTSFVILNIRWGFKLFVLSEVFFFFSFFWAWFYAGIGEISVKLMGKWPPVGVKAIYPWRIPFLNLLLLVTSGAFSQSSKWAVKCHSKELDVKMGRYYQLAALGLLLVSIILGTLFLYVQSQEYYWCSYSISDGVFGCSFYMLTGFHGMHVMAGLIFLVVCWFRILLFHFSYRHTCVGLLNAVYYWHFVDIIWIFLYFLVYLWPHKLLTGTWLWTF</sequence>
<evidence type="ECO:0000256" key="4">
    <source>
        <dbReference type="ARBA" id="ARBA00022692"/>
    </source>
</evidence>
<dbReference type="PANTHER" id="PTHR11403">
    <property type="entry name" value="CYTOCHROME C OXIDASE SUBUNIT III"/>
    <property type="match status" value="1"/>
</dbReference>
<proteinExistence type="inferred from homology"/>
<dbReference type="AlphaFoldDB" id="Q8WF35"/>
<accession>Q8WF35</accession>
<evidence type="ECO:0000256" key="3">
    <source>
        <dbReference type="ARBA" id="ARBA00015944"/>
    </source>
</evidence>
<dbReference type="GO" id="GO:0016020">
    <property type="term" value="C:membrane"/>
    <property type="evidence" value="ECO:0007669"/>
    <property type="project" value="UniProtKB-SubCell"/>
</dbReference>
<evidence type="ECO:0000256" key="7">
    <source>
        <dbReference type="ARBA" id="ARBA00023136"/>
    </source>
</evidence>
<comment type="subcellular location">
    <subcellularLocation>
        <location evidence="1">Membrane</location>
        <topology evidence="1">Multi-pass membrane protein</topology>
    </subcellularLocation>
</comment>
<dbReference type="Gene3D" id="1.20.120.80">
    <property type="entry name" value="Cytochrome c oxidase, subunit III, four-helix bundle"/>
    <property type="match status" value="1"/>
</dbReference>
<gene>
    <name evidence="12" type="primary">COIII</name>
    <name evidence="11" type="synonym">Cox3</name>
</gene>
<feature type="transmembrane region" description="Helical" evidence="9">
    <location>
        <begin position="44"/>
        <end position="65"/>
    </location>
</feature>
<dbReference type="GO" id="GO:0005739">
    <property type="term" value="C:mitochondrion"/>
    <property type="evidence" value="ECO:0007669"/>
    <property type="project" value="TreeGrafter"/>
</dbReference>
<evidence type="ECO:0000313" key="11">
    <source>
        <dbReference type="EMBL" id="AAP74587.1"/>
    </source>
</evidence>
<dbReference type="InterPro" id="IPR024791">
    <property type="entry name" value="Cyt_c/ubiquinol_Oxase_su3"/>
</dbReference>
<dbReference type="GO" id="GO:0004129">
    <property type="term" value="F:cytochrome-c oxidase activity"/>
    <property type="evidence" value="ECO:0007669"/>
    <property type="project" value="InterPro"/>
</dbReference>
<dbReference type="SUPFAM" id="SSF81452">
    <property type="entry name" value="Cytochrome c oxidase subunit III-like"/>
    <property type="match status" value="1"/>
</dbReference>
<dbReference type="InterPro" id="IPR013833">
    <property type="entry name" value="Cyt_c_oxidase_su3_a-hlx"/>
</dbReference>
<organism evidence="12">
    <name type="scientific">Ruditapes philippinarum</name>
    <name type="common">Japanese carpet shell</name>
    <name type="synonym">Venerupis philippinarum</name>
    <dbReference type="NCBI Taxonomy" id="129788"/>
    <lineage>
        <taxon>Eukaryota</taxon>
        <taxon>Metazoa</taxon>
        <taxon>Spiralia</taxon>
        <taxon>Lophotrochozoa</taxon>
        <taxon>Mollusca</taxon>
        <taxon>Bivalvia</taxon>
        <taxon>Autobranchia</taxon>
        <taxon>Heteroconchia</taxon>
        <taxon>Euheterodonta</taxon>
        <taxon>Imparidentia</taxon>
        <taxon>Neoheterodontei</taxon>
        <taxon>Venerida</taxon>
        <taxon>Veneroidea</taxon>
        <taxon>Veneridae</taxon>
        <taxon>Ruditapes</taxon>
    </lineage>
</organism>
<feature type="domain" description="Heme-copper oxidase subunit III family profile" evidence="10">
    <location>
        <begin position="6"/>
        <end position="280"/>
    </location>
</feature>
<dbReference type="EMBL" id="AB065375">
    <property type="protein sequence ID" value="BAB83794.1"/>
    <property type="molecule type" value="Genomic_DNA"/>
</dbReference>
<dbReference type="InterPro" id="IPR000298">
    <property type="entry name" value="Cyt_c_oxidase-like_su3"/>
</dbReference>
<keyword evidence="5" id="KW-1278">Translocase</keyword>
<dbReference type="InterPro" id="IPR035973">
    <property type="entry name" value="Cyt_c_oxidase_su3-like_sf"/>
</dbReference>
<feature type="transmembrane region" description="Helical" evidence="9">
    <location>
        <begin position="172"/>
        <end position="193"/>
    </location>
</feature>
<evidence type="ECO:0000256" key="8">
    <source>
        <dbReference type="RuleBase" id="RU003375"/>
    </source>
</evidence>
<dbReference type="EMBL" id="AF484332">
    <property type="protein sequence ID" value="AAP74587.1"/>
    <property type="molecule type" value="Genomic_DNA"/>
</dbReference>
<dbReference type="CDD" id="cd01665">
    <property type="entry name" value="Cyt_c_Oxidase_III"/>
    <property type="match status" value="1"/>
</dbReference>
<dbReference type="PROSITE" id="PS50253">
    <property type="entry name" value="COX3"/>
    <property type="match status" value="1"/>
</dbReference>
<dbReference type="Pfam" id="PF00510">
    <property type="entry name" value="COX3"/>
    <property type="match status" value="1"/>
</dbReference>
<keyword evidence="6 9" id="KW-1133">Transmembrane helix</keyword>
<dbReference type="PANTHER" id="PTHR11403:SF7">
    <property type="entry name" value="CYTOCHROME C OXIDASE SUBUNIT 3"/>
    <property type="match status" value="1"/>
</dbReference>
<accession>Q7Y6Z3</accession>
<feature type="transmembrane region" description="Helical" evidence="9">
    <location>
        <begin position="226"/>
        <end position="247"/>
    </location>
</feature>
<name>Q8WF35_RUDPH</name>
<feature type="transmembrane region" description="Helical" evidence="9">
    <location>
        <begin position="132"/>
        <end position="151"/>
    </location>
</feature>
<reference evidence="11" key="2">
    <citation type="journal article" date="2003" name="Genetics">
        <title>Molecular evolution and recombination in gender-associated mitochondrial DNAs of the Manila clam Tapes philippinarum.</title>
        <authorList>
            <person name="Passamonti M."/>
            <person name="Boore J.L."/>
            <person name="Scali V."/>
        </authorList>
    </citation>
    <scope>NUCLEOTIDE SEQUENCE</scope>
    <source>
        <tissue evidence="11">Gonad</tissue>
    </source>
</reference>
<feature type="transmembrane region" description="Helical" evidence="9">
    <location>
        <begin position="91"/>
        <end position="112"/>
    </location>
</feature>
<dbReference type="EMBL" id="AF484335">
    <property type="protein sequence ID" value="AAP74608.1"/>
    <property type="molecule type" value="Genomic_DNA"/>
</dbReference>
<evidence type="ECO:0000256" key="6">
    <source>
        <dbReference type="ARBA" id="ARBA00022989"/>
    </source>
</evidence>
<evidence type="ECO:0000256" key="5">
    <source>
        <dbReference type="ARBA" id="ARBA00022967"/>
    </source>
</evidence>
<evidence type="ECO:0000256" key="1">
    <source>
        <dbReference type="ARBA" id="ARBA00004141"/>
    </source>
</evidence>
<feature type="transmembrane region" description="Helical" evidence="9">
    <location>
        <begin position="259"/>
        <end position="278"/>
    </location>
</feature>
<dbReference type="EMBL" id="AF484336">
    <property type="protein sequence ID" value="AAP74615.1"/>
    <property type="molecule type" value="Genomic_DNA"/>
</dbReference>
<dbReference type="EMBL" id="AF484334">
    <property type="protein sequence ID" value="AAP74601.1"/>
    <property type="molecule type" value="Genomic_DNA"/>
</dbReference>
<evidence type="ECO:0000259" key="10">
    <source>
        <dbReference type="PROSITE" id="PS50253"/>
    </source>
</evidence>
<keyword evidence="7 9" id="KW-0472">Membrane</keyword>
<comment type="similarity">
    <text evidence="2 8">Belongs to the cytochrome c oxidase subunit 3 family.</text>
</comment>
<evidence type="ECO:0000256" key="9">
    <source>
        <dbReference type="SAM" id="Phobius"/>
    </source>
</evidence>
<keyword evidence="8 12" id="KW-0496">Mitochondrion</keyword>
<comment type="function">
    <text evidence="8">Component of the cytochrome c oxidase, the last enzyme in the mitochondrial electron transport chain which drives oxidative phosphorylation. The respiratory chain contains 3 multisubunit complexes succinate dehydrogenase (complex II, CII), ubiquinol-cytochrome c oxidoreductase (cytochrome b-c1 complex, complex III, CIII) and cytochrome c oxidase (complex IV, CIV), that cooperate to transfer electrons derived from NADH and succinate to molecular oxygen, creating an electrochemical gradient over the inner membrane that drives transmembrane transport and the ATP synthase. Cytochrome c oxidase is the component of the respiratory chain that catalyzes the reduction of oxygen to water. Electrons originating from reduced cytochrome c in the intermembrane space (IMS) are transferred via the dinuclear copper A center (CU(A)) of subunit 2 and heme A of subunit 1 to the active site in subunit 1, a binuclear center (BNC) formed by heme A3 and copper B (CU(B)). The BNC reduces molecular oxygen to 2 water molecules using 4 electrons from cytochrome c in the IMS and 4 protons from the mitochondrial matrix.</text>
</comment>
<dbReference type="EMBL" id="AF484333">
    <property type="protein sequence ID" value="AAP74594.1"/>
    <property type="molecule type" value="Genomic_DNA"/>
</dbReference>
<keyword evidence="4 8" id="KW-0812">Transmembrane</keyword>
<dbReference type="GO" id="GO:0006123">
    <property type="term" value="P:mitochondrial electron transport, cytochrome c to oxygen"/>
    <property type="evidence" value="ECO:0007669"/>
    <property type="project" value="TreeGrafter"/>
</dbReference>
<reference evidence="12" key="1">
    <citation type="submission" date="2001-07" db="EMBL/GenBank/DDBJ databases">
        <title>Gender-associated mtDNA of Tapes philippinarum.</title>
        <authorList>
            <person name="Okazaki M."/>
            <person name="Ueshima R."/>
        </authorList>
    </citation>
    <scope>NUCLEOTIDE SEQUENCE</scope>
</reference>
<protein>
    <recommendedName>
        <fullName evidence="3 8">Cytochrome c oxidase subunit 3</fullName>
    </recommendedName>
</protein>
<evidence type="ECO:0000313" key="12">
    <source>
        <dbReference type="EMBL" id="BAB83794.1"/>
    </source>
</evidence>
<evidence type="ECO:0000256" key="2">
    <source>
        <dbReference type="ARBA" id="ARBA00010581"/>
    </source>
</evidence>
<feature type="transmembrane region" description="Helical" evidence="9">
    <location>
        <begin position="20"/>
        <end position="38"/>
    </location>
</feature>
<geneLocation type="mitochondrion" evidence="12"/>
<dbReference type="Gene3D" id="1.10.287.70">
    <property type="match status" value="1"/>
</dbReference>
<dbReference type="InterPro" id="IPR033945">
    <property type="entry name" value="Cyt_c_oxase_su3_dom"/>
</dbReference>